<name>A0A0G1FRV0_9BACT</name>
<accession>A0A0G1FRV0</accession>
<sequence>MNKTIIQIPVDKELRDKASTVAEKLGFSSLQETIRVFLAQLAQGNISLTFGEKPVQLSPRAIGRYNKLIEGIESGKEKTYTAVDSKDLLNQLHGSKNPLHKKVSQKLQKKNISG</sequence>
<evidence type="ECO:0000256" key="1">
    <source>
        <dbReference type="SAM" id="MobiDB-lite"/>
    </source>
</evidence>
<evidence type="ECO:0000313" key="3">
    <source>
        <dbReference type="Proteomes" id="UP000034894"/>
    </source>
</evidence>
<proteinExistence type="predicted"/>
<feature type="region of interest" description="Disordered" evidence="1">
    <location>
        <begin position="92"/>
        <end position="114"/>
    </location>
</feature>
<feature type="compositionally biased region" description="Basic residues" evidence="1">
    <location>
        <begin position="98"/>
        <end position="114"/>
    </location>
</feature>
<protein>
    <submittedName>
        <fullName evidence="2">Uncharacterized protein</fullName>
    </submittedName>
</protein>
<comment type="caution">
    <text evidence="2">The sequence shown here is derived from an EMBL/GenBank/DDBJ whole genome shotgun (WGS) entry which is preliminary data.</text>
</comment>
<reference evidence="2 3" key="1">
    <citation type="journal article" date="2015" name="Nature">
        <title>rRNA introns, odd ribosomes, and small enigmatic genomes across a large radiation of phyla.</title>
        <authorList>
            <person name="Brown C.T."/>
            <person name="Hug L.A."/>
            <person name="Thomas B.C."/>
            <person name="Sharon I."/>
            <person name="Castelle C.J."/>
            <person name="Singh A."/>
            <person name="Wilkins M.J."/>
            <person name="Williams K.H."/>
            <person name="Banfield J.F."/>
        </authorList>
    </citation>
    <scope>NUCLEOTIDE SEQUENCE [LARGE SCALE GENOMIC DNA]</scope>
</reference>
<organism evidence="2 3">
    <name type="scientific">Candidatus Gottesmanbacteria bacterium GW2011_GWA2_43_14</name>
    <dbReference type="NCBI Taxonomy" id="1618443"/>
    <lineage>
        <taxon>Bacteria</taxon>
        <taxon>Candidatus Gottesmaniibacteriota</taxon>
    </lineage>
</organism>
<dbReference type="Proteomes" id="UP000034894">
    <property type="component" value="Unassembled WGS sequence"/>
</dbReference>
<evidence type="ECO:0000313" key="2">
    <source>
        <dbReference type="EMBL" id="KKS97751.1"/>
    </source>
</evidence>
<dbReference type="EMBL" id="LCFP01000005">
    <property type="protein sequence ID" value="KKS97751.1"/>
    <property type="molecule type" value="Genomic_DNA"/>
</dbReference>
<gene>
    <name evidence="2" type="ORF">UV73_C0005G0028</name>
</gene>
<dbReference type="AlphaFoldDB" id="A0A0G1FRV0"/>